<accession>A0ACB8ESZ1</accession>
<name>A0ACB8ESZ1_9SAUR</name>
<evidence type="ECO:0000313" key="2">
    <source>
        <dbReference type="Proteomes" id="UP000827872"/>
    </source>
</evidence>
<protein>
    <submittedName>
        <fullName evidence="1">Uncharacterized protein</fullName>
    </submittedName>
</protein>
<reference evidence="1" key="1">
    <citation type="submission" date="2021-08" db="EMBL/GenBank/DDBJ databases">
        <title>The first chromosome-level gecko genome reveals the dynamic sex chromosomes of Neotropical dwarf geckos (Sphaerodactylidae: Sphaerodactylus).</title>
        <authorList>
            <person name="Pinto B.J."/>
            <person name="Keating S.E."/>
            <person name="Gamble T."/>
        </authorList>
    </citation>
    <scope>NUCLEOTIDE SEQUENCE</scope>
    <source>
        <strain evidence="1">TG3544</strain>
    </source>
</reference>
<evidence type="ECO:0000313" key="1">
    <source>
        <dbReference type="EMBL" id="KAH7995688.1"/>
    </source>
</evidence>
<comment type="caution">
    <text evidence="1">The sequence shown here is derived from an EMBL/GenBank/DDBJ whole genome shotgun (WGS) entry which is preliminary data.</text>
</comment>
<dbReference type="Proteomes" id="UP000827872">
    <property type="component" value="Linkage Group LG07"/>
</dbReference>
<organism evidence="1 2">
    <name type="scientific">Sphaerodactylus townsendi</name>
    <dbReference type="NCBI Taxonomy" id="933632"/>
    <lineage>
        <taxon>Eukaryota</taxon>
        <taxon>Metazoa</taxon>
        <taxon>Chordata</taxon>
        <taxon>Craniata</taxon>
        <taxon>Vertebrata</taxon>
        <taxon>Euteleostomi</taxon>
        <taxon>Lepidosauria</taxon>
        <taxon>Squamata</taxon>
        <taxon>Bifurcata</taxon>
        <taxon>Gekkota</taxon>
        <taxon>Sphaerodactylidae</taxon>
        <taxon>Sphaerodactylus</taxon>
    </lineage>
</organism>
<keyword evidence="2" id="KW-1185">Reference proteome</keyword>
<dbReference type="EMBL" id="CM037620">
    <property type="protein sequence ID" value="KAH7995688.1"/>
    <property type="molecule type" value="Genomic_DNA"/>
</dbReference>
<gene>
    <name evidence="1" type="ORF">K3G42_027669</name>
</gene>
<sequence>MFPLNERKLAAALKREGQLIWSEWGPDRKPGEGRATIDPAEPGTLHLWTHKSEYAPEMQPRDAAMAFARGKLDGPTTAEECAHAGPFENGPRGTTTEMATEPRLSTGSTCQEATHAYELKRKNTTILEDDPCTSYNKDLEPVEPGAKRSRIDTGEFLDHSSIPKISEVQRITDDLIRAGVKACPNGGLADRDTWIAKTDIDSDLFSLARTSQIAPDGSGYVYAMLACRPPMRPSLNFEIWKSRDNFPTSLKTKAVWIDTVLGTRNVAISANTLPIRIPCPSATRQFRHGDPAGLYLVEGESCLVLNRLITPQRTNWQT</sequence>
<proteinExistence type="predicted"/>